<proteinExistence type="predicted"/>
<keyword evidence="3" id="KW-1185">Reference proteome</keyword>
<dbReference type="Proteomes" id="UP000315700">
    <property type="component" value="Chromosome"/>
</dbReference>
<name>A0A517SB33_9PLAN</name>
<organism evidence="2 3">
    <name type="scientific">Caulifigura coniformis</name>
    <dbReference type="NCBI Taxonomy" id="2527983"/>
    <lineage>
        <taxon>Bacteria</taxon>
        <taxon>Pseudomonadati</taxon>
        <taxon>Planctomycetota</taxon>
        <taxon>Planctomycetia</taxon>
        <taxon>Planctomycetales</taxon>
        <taxon>Planctomycetaceae</taxon>
        <taxon>Caulifigura</taxon>
    </lineage>
</organism>
<evidence type="ECO:0000259" key="1">
    <source>
        <dbReference type="Pfam" id="PF04734"/>
    </source>
</evidence>
<gene>
    <name evidence="2" type="ORF">Pan44_13680</name>
</gene>
<dbReference type="InterPro" id="IPR031329">
    <property type="entry name" value="NEUT/ALK_ceramidase_N"/>
</dbReference>
<dbReference type="KEGG" id="ccos:Pan44_13680"/>
<accession>A0A517SB33</accession>
<evidence type="ECO:0000313" key="3">
    <source>
        <dbReference type="Proteomes" id="UP000315700"/>
    </source>
</evidence>
<reference evidence="2 3" key="1">
    <citation type="submission" date="2019-02" db="EMBL/GenBank/DDBJ databases">
        <title>Deep-cultivation of Planctomycetes and their phenomic and genomic characterization uncovers novel biology.</title>
        <authorList>
            <person name="Wiegand S."/>
            <person name="Jogler M."/>
            <person name="Boedeker C."/>
            <person name="Pinto D."/>
            <person name="Vollmers J."/>
            <person name="Rivas-Marin E."/>
            <person name="Kohn T."/>
            <person name="Peeters S.H."/>
            <person name="Heuer A."/>
            <person name="Rast P."/>
            <person name="Oberbeckmann S."/>
            <person name="Bunk B."/>
            <person name="Jeske O."/>
            <person name="Meyerdierks A."/>
            <person name="Storesund J.E."/>
            <person name="Kallscheuer N."/>
            <person name="Luecker S."/>
            <person name="Lage O.M."/>
            <person name="Pohl T."/>
            <person name="Merkel B.J."/>
            <person name="Hornburger P."/>
            <person name="Mueller R.-W."/>
            <person name="Bruemmer F."/>
            <person name="Labrenz M."/>
            <person name="Spormann A.M."/>
            <person name="Op den Camp H."/>
            <person name="Overmann J."/>
            <person name="Amann R."/>
            <person name="Jetten M.S.M."/>
            <person name="Mascher T."/>
            <person name="Medema M.H."/>
            <person name="Devos D.P."/>
            <person name="Kaster A.-K."/>
            <person name="Ovreas L."/>
            <person name="Rohde M."/>
            <person name="Galperin M.Y."/>
            <person name="Jogler C."/>
        </authorList>
    </citation>
    <scope>NUCLEOTIDE SEQUENCE [LARGE SCALE GENOMIC DNA]</scope>
    <source>
        <strain evidence="2 3">Pan44</strain>
    </source>
</reference>
<dbReference type="EMBL" id="CP036271">
    <property type="protein sequence ID" value="QDT53351.1"/>
    <property type="molecule type" value="Genomic_DNA"/>
</dbReference>
<dbReference type="Pfam" id="PF04734">
    <property type="entry name" value="Ceramidase_alk"/>
    <property type="match status" value="1"/>
</dbReference>
<dbReference type="InParanoid" id="A0A517SB33"/>
<sequence>MKRLQLLAAFLIVSLVSPLRGDDAKPAELKAGAATSNITPELGLAIVGGFAPFPSTSIHDDLHARCLVLDNGQTKIALVVCDLLGLQSRISTEARKLIEEKTGIPSANVLISGTHTHSASSTLGQNRYRTPDKLDPYQAFVARRIADGVQTAAARLRPAEIGVGTVEIPEHVFNRRWFMQPGKMPANPFGEYDQVKMNPPSGSANLDRPAGPTDPIVSILSVREPNGRPISVFTAYSLHYVGGVAGAQISADYYGMYCHRLGRLLGTDDQDPPFVAMMANGTSGDINNINFREPRPRKAAYEQMRYVADDVAAKVHAELPKLTYRRDVQLDARYDEPALKWRHPTEKERKWAIETLENRPEVPGKTDLSRIYAERVMNLIDLPETTPVPLQILRIGDACVGTMPCEVFCEIGLEFRKRCKAPTPFMVSINHGYMGYLPTPAQHELGGYETWIGTNRLEREASVKMLDRLIEMAESIKDQ</sequence>
<dbReference type="AlphaFoldDB" id="A0A517SB33"/>
<protein>
    <submittedName>
        <fullName evidence="2">Neutral/alkaline non-lysosomal ceramidase</fullName>
    </submittedName>
</protein>
<feature type="domain" description="Neutral/alkaline non-lysosomal ceramidase N-terminal" evidence="1">
    <location>
        <begin position="32"/>
        <end position="287"/>
    </location>
</feature>
<evidence type="ECO:0000313" key="2">
    <source>
        <dbReference type="EMBL" id="QDT53351.1"/>
    </source>
</evidence>